<dbReference type="PANTHER" id="PTHR21349">
    <property type="entry name" value="50S RIBOSOMAL PROTEIN L21"/>
    <property type="match status" value="1"/>
</dbReference>
<accession>A0A8F6TV02</accession>
<evidence type="ECO:0000313" key="6">
    <source>
        <dbReference type="Proteomes" id="UP000825009"/>
    </source>
</evidence>
<keyword evidence="1 2" id="KW-0699">rRNA-binding</keyword>
<dbReference type="NCBIfam" id="TIGR00061">
    <property type="entry name" value="L21"/>
    <property type="match status" value="1"/>
</dbReference>
<dbReference type="KEGG" id="gce:KYE46_10465"/>
<evidence type="ECO:0000256" key="4">
    <source>
        <dbReference type="SAM" id="Phobius"/>
    </source>
</evidence>
<dbReference type="InterPro" id="IPR028909">
    <property type="entry name" value="bL21-like"/>
</dbReference>
<evidence type="ECO:0000256" key="3">
    <source>
        <dbReference type="SAM" id="MobiDB-lite"/>
    </source>
</evidence>
<comment type="subunit">
    <text evidence="1">Part of the 50S ribosomal subunit. Contacts protein L20.</text>
</comment>
<organism evidence="5 6">
    <name type="scientific">Gymnodinialimonas ceratoperidinii</name>
    <dbReference type="NCBI Taxonomy" id="2856823"/>
    <lineage>
        <taxon>Bacteria</taxon>
        <taxon>Pseudomonadati</taxon>
        <taxon>Pseudomonadota</taxon>
        <taxon>Alphaproteobacteria</taxon>
        <taxon>Rhodobacterales</taxon>
        <taxon>Paracoccaceae</taxon>
        <taxon>Gymnodinialimonas</taxon>
    </lineage>
</organism>
<dbReference type="Pfam" id="PF00829">
    <property type="entry name" value="Ribosomal_L21p"/>
    <property type="match status" value="1"/>
</dbReference>
<gene>
    <name evidence="1" type="primary">rplU</name>
    <name evidence="5" type="ORF">KYE46_10465</name>
</gene>
<dbReference type="AlphaFoldDB" id="A0A8F6TV02"/>
<evidence type="ECO:0000256" key="2">
    <source>
        <dbReference type="RuleBase" id="RU000562"/>
    </source>
</evidence>
<dbReference type="PANTHER" id="PTHR21349:SF0">
    <property type="entry name" value="LARGE RIBOSOMAL SUBUNIT PROTEIN BL21M"/>
    <property type="match status" value="1"/>
</dbReference>
<dbReference type="GO" id="GO:0019843">
    <property type="term" value="F:rRNA binding"/>
    <property type="evidence" value="ECO:0007669"/>
    <property type="project" value="UniProtKB-UniRule"/>
</dbReference>
<feature type="compositionally biased region" description="Basic and acidic residues" evidence="3">
    <location>
        <begin position="180"/>
        <end position="191"/>
    </location>
</feature>
<dbReference type="GO" id="GO:0006412">
    <property type="term" value="P:translation"/>
    <property type="evidence" value="ECO:0007669"/>
    <property type="project" value="UniProtKB-UniRule"/>
</dbReference>
<dbReference type="EMBL" id="CP079194">
    <property type="protein sequence ID" value="QXT38373.1"/>
    <property type="molecule type" value="Genomic_DNA"/>
</dbReference>
<reference evidence="5 6" key="1">
    <citation type="submission" date="2021-07" db="EMBL/GenBank/DDBJ databases">
        <title>A novel Jannaschia species isolated from marine dinoflagellate Ceratoperidinium margalefii.</title>
        <authorList>
            <person name="Jiang Y."/>
            <person name="Li Z."/>
        </authorList>
    </citation>
    <scope>NUCLEOTIDE SEQUENCE [LARGE SCALE GENOMIC DNA]</scope>
    <source>
        <strain evidence="5 6">J12C1-MA-4</strain>
    </source>
</reference>
<keyword evidence="1 2" id="KW-0689">Ribosomal protein</keyword>
<sequence length="252" mass="26868">MFAVMKTGGKQYKVQAGDKLRVELLAAEAGETVQFNEVLMLGGDDVTVGAPFVEGAAVQANVIDTVKGEKLIHYVKRRRKHSSQRKKGHRQKLTLIEVTDILASGADKSGMKTAIGAGMVAVAAGAAVAAAVVATKKSSEKSETKAAPKKAAPKKANAEKAPAAEAASEEGTRPTNLLDGPRDGQADDLKKISGVGPKLEGLLHEAGVYHFDQIKDWGPEEIAYMDDKLSFKGRIERDNWIEQATTFAAEQE</sequence>
<dbReference type="HAMAP" id="MF_01363">
    <property type="entry name" value="Ribosomal_bL21"/>
    <property type="match status" value="1"/>
</dbReference>
<feature type="transmembrane region" description="Helical" evidence="4">
    <location>
        <begin position="114"/>
        <end position="135"/>
    </location>
</feature>
<evidence type="ECO:0000313" key="5">
    <source>
        <dbReference type="EMBL" id="QXT38373.1"/>
    </source>
</evidence>
<evidence type="ECO:0000256" key="1">
    <source>
        <dbReference type="HAMAP-Rule" id="MF_01363"/>
    </source>
</evidence>
<dbReference type="Proteomes" id="UP000825009">
    <property type="component" value="Chromosome"/>
</dbReference>
<name>A0A8F6TV02_9RHOB</name>
<keyword evidence="6" id="KW-1185">Reference proteome</keyword>
<dbReference type="NCBIfam" id="NF008915">
    <property type="entry name" value="PRK12278.1-1"/>
    <property type="match status" value="1"/>
</dbReference>
<dbReference type="InterPro" id="IPR001787">
    <property type="entry name" value="Ribosomal_bL21"/>
</dbReference>
<comment type="similarity">
    <text evidence="1 2">Belongs to the bacterial ribosomal protein bL21 family.</text>
</comment>
<proteinExistence type="inferred from homology"/>
<dbReference type="GO" id="GO:0003735">
    <property type="term" value="F:structural constituent of ribosome"/>
    <property type="evidence" value="ECO:0007669"/>
    <property type="project" value="InterPro"/>
</dbReference>
<comment type="function">
    <text evidence="1 2">This protein binds to 23S rRNA in the presence of protein L20.</text>
</comment>
<feature type="compositionally biased region" description="Basic and acidic residues" evidence="3">
    <location>
        <begin position="137"/>
        <end position="146"/>
    </location>
</feature>
<keyword evidence="1 2" id="KW-0687">Ribonucleoprotein</keyword>
<dbReference type="GO" id="GO:1990904">
    <property type="term" value="C:ribonucleoprotein complex"/>
    <property type="evidence" value="ECO:0007669"/>
    <property type="project" value="UniProtKB-KW"/>
</dbReference>
<keyword evidence="4" id="KW-0812">Transmembrane</keyword>
<feature type="region of interest" description="Disordered" evidence="3">
    <location>
        <begin position="137"/>
        <end position="191"/>
    </location>
</feature>
<dbReference type="RefSeq" id="WP_219000569.1">
    <property type="nucleotide sequence ID" value="NZ_CP079194.1"/>
</dbReference>
<keyword evidence="1 2" id="KW-0694">RNA-binding</keyword>
<keyword evidence="4" id="KW-1133">Transmembrane helix</keyword>
<protein>
    <recommendedName>
        <fullName evidence="1">Large ribosomal subunit protein bL21</fullName>
    </recommendedName>
</protein>
<dbReference type="GO" id="GO:0005840">
    <property type="term" value="C:ribosome"/>
    <property type="evidence" value="ECO:0007669"/>
    <property type="project" value="UniProtKB-KW"/>
</dbReference>
<keyword evidence="4" id="KW-0472">Membrane</keyword>